<sequence length="858" mass="96008">MAKIQPGLERIAALLKNVSFPWRSIHVAGTNGKGSVCHYASSMLVGRSLKVGKFTSPHLVDRWDCISIDGRPIEEGTFRKVENHFLKVNKTHQIGASPFEILTATAFTIFNDRNVEVGVVEVGMGGKLDSTNILTNQAVSVVSKIARDHEGFLGNTLAEIAGHKAGILRPAVPYIINSANEANVQTVIQDYARAIGAGPRLLSTSFELNSRLYDTSKWQRATASLVPFQQENLKLAVVAVMQALQTMEQETRPTELAKTLLLNAKKHHPGRQEMVYATPVFRKATERKNHILVDGAHNPDAASALDDFIRINLRFGSSPAKERPASGWPVTWVLAMTEGKDARQYLATLLKPGDKVVTTTFGPVDGMPWVKPMDPRELLEVAKSVEPQITGVHVPVMGPLRALCTAKYMSNQMAPWSPIALTGSLYLVGDLHRELRSRSSRTWWTDTDEATAADRESFLKVQAEERKRVDAILSSKKAGAASEPEDPDTDEQRKLQEELDALNREVQRLEIEEKRLARDHSAILDTPEDEQSLSAAERLEREDRRFAELHSTPEQIAAQIARAEKAEADLARHAEKLEAAAKARAEKTERRTKQKERLEERRARKKEKRQFEAEQRMLRTGGGPRDGKVPKKVYLKEQASHPAQKSQERRNPYTDSNRELDALSILTTNRAKGFSFPKANAAKEAVKREAINSMPTRHVKPQDALSALSTPDQKNSFFGKPDPPTPSASPSTAQVTSNPEAPQTQSTRAARLTPTFRNSLRDQASSPTLQRSGSKPSEQKLEKQDLEEKKRNTVRIHMHYANVSEPRRARIASFPLDRRTRAWTAPRERSHPGYKSLGYKSVVNYYAHEYGNVRRRRE</sequence>
<proteinExistence type="predicted"/>
<comment type="caution">
    <text evidence="1">The sequence shown here is derived from an EMBL/GenBank/DDBJ whole genome shotgun (WGS) entry which is preliminary data.</text>
</comment>
<dbReference type="Proteomes" id="UP000799754">
    <property type="component" value="Unassembled WGS sequence"/>
</dbReference>
<gene>
    <name evidence="1" type="ORF">BU25DRAFT_492964</name>
</gene>
<evidence type="ECO:0000313" key="2">
    <source>
        <dbReference type="Proteomes" id="UP000799754"/>
    </source>
</evidence>
<dbReference type="EMBL" id="MU006726">
    <property type="protein sequence ID" value="KAF2625321.1"/>
    <property type="molecule type" value="Genomic_DNA"/>
</dbReference>
<evidence type="ECO:0000313" key="1">
    <source>
        <dbReference type="EMBL" id="KAF2625321.1"/>
    </source>
</evidence>
<protein>
    <submittedName>
        <fullName evidence="1">FolC bifunctional protein</fullName>
    </submittedName>
</protein>
<organism evidence="1 2">
    <name type="scientific">Macroventuria anomochaeta</name>
    <dbReference type="NCBI Taxonomy" id="301207"/>
    <lineage>
        <taxon>Eukaryota</taxon>
        <taxon>Fungi</taxon>
        <taxon>Dikarya</taxon>
        <taxon>Ascomycota</taxon>
        <taxon>Pezizomycotina</taxon>
        <taxon>Dothideomycetes</taxon>
        <taxon>Pleosporomycetidae</taxon>
        <taxon>Pleosporales</taxon>
        <taxon>Pleosporineae</taxon>
        <taxon>Didymellaceae</taxon>
        <taxon>Macroventuria</taxon>
    </lineage>
</organism>
<keyword evidence="2" id="KW-1185">Reference proteome</keyword>
<reference evidence="1" key="1">
    <citation type="journal article" date="2020" name="Stud. Mycol.">
        <title>101 Dothideomycetes genomes: a test case for predicting lifestyles and emergence of pathogens.</title>
        <authorList>
            <person name="Haridas S."/>
            <person name="Albert R."/>
            <person name="Binder M."/>
            <person name="Bloem J."/>
            <person name="Labutti K."/>
            <person name="Salamov A."/>
            <person name="Andreopoulos B."/>
            <person name="Baker S."/>
            <person name="Barry K."/>
            <person name="Bills G."/>
            <person name="Bluhm B."/>
            <person name="Cannon C."/>
            <person name="Castanera R."/>
            <person name="Culley D."/>
            <person name="Daum C."/>
            <person name="Ezra D."/>
            <person name="Gonzalez J."/>
            <person name="Henrissat B."/>
            <person name="Kuo A."/>
            <person name="Liang C."/>
            <person name="Lipzen A."/>
            <person name="Lutzoni F."/>
            <person name="Magnuson J."/>
            <person name="Mondo S."/>
            <person name="Nolan M."/>
            <person name="Ohm R."/>
            <person name="Pangilinan J."/>
            <person name="Park H.-J."/>
            <person name="Ramirez L."/>
            <person name="Alfaro M."/>
            <person name="Sun H."/>
            <person name="Tritt A."/>
            <person name="Yoshinaga Y."/>
            <person name="Zwiers L.-H."/>
            <person name="Turgeon B."/>
            <person name="Goodwin S."/>
            <person name="Spatafora J."/>
            <person name="Crous P."/>
            <person name="Grigoriev I."/>
        </authorList>
    </citation>
    <scope>NUCLEOTIDE SEQUENCE</scope>
    <source>
        <strain evidence="1">CBS 525.71</strain>
    </source>
</reference>
<name>A0ACB6RTT3_9PLEO</name>
<accession>A0ACB6RTT3</accession>